<dbReference type="PANTHER" id="PTHR30032">
    <property type="entry name" value="N-ACETYLMURAMOYL-L-ALANINE AMIDASE-RELATED"/>
    <property type="match status" value="1"/>
</dbReference>
<sequence length="649" mass="71236">MTRNKTKEESRLYIKLLRHLRSSGLLIFCFLFFTGWMTSSANADTTQIDRIYGSDRYATAAAISQKGWESSEYAVLARGDDFADALCAGPLAAKYHAPILLTESESLNADAQSEIQRLGVKRVFITGGTSSISAEIEITLREAGVIEIIRLAGNDRYETSVKIARELNSNKMILATGKNYPDALSIAVVAAQAEIPILLAGKDRLPQSVKEYVQKQTIEQAYIVGGTGVISEGVAQQVPEAFRLAGSDRYATNVAVLAYFSGQLDFSRLFVAVGEGPKGTEFADALTGAVLAAKSSSPLILVRDTLPEVTQKYLKGKITPFTVVTGLGGENAVKFPVLQRIINLANTNDGELSVSPASTIAGATKNIYLVYLPGENMNNGTVEFFLPDKYLAIAGQDKITINGAMNALTPEQIFDAGQRVKISGLNVTTGQKIILTLNDKSVQDIGNYNFKVIADADGSGILRPSTGSLTESRTLPVRFPSLKVGIQLLSYNRPTTPLSPQGFVIHSTADPGATAQKIVQYFNYPNRYSSTHYVADWTETVQMIPEDEMAWHAARTANQRYLSVEMCEPEGNQPEQFKKVWDQTVLLVADACIRYGWDPQKDIFSHMDISYAYRETDHIDPIPFLKKYNKTWQDLLNAIQAKMVELQTN</sequence>
<dbReference type="Gene3D" id="3.40.50.12090">
    <property type="match status" value="2"/>
</dbReference>
<dbReference type="InterPro" id="IPR002502">
    <property type="entry name" value="Amidase_domain"/>
</dbReference>
<dbReference type="Proteomes" id="UP000018934">
    <property type="component" value="Chromosome"/>
</dbReference>
<proteinExistence type="predicted"/>
<dbReference type="CDD" id="cd14670">
    <property type="entry name" value="BslA_like"/>
    <property type="match status" value="1"/>
</dbReference>
<dbReference type="Gene3D" id="3.40.80.10">
    <property type="entry name" value="Peptidoglycan recognition protein-like"/>
    <property type="match status" value="1"/>
</dbReference>
<dbReference type="Pfam" id="PF17735">
    <property type="entry name" value="BslA"/>
    <property type="match status" value="1"/>
</dbReference>
<evidence type="ECO:0000259" key="1">
    <source>
        <dbReference type="SMART" id="SM00644"/>
    </source>
</evidence>
<evidence type="ECO:0000313" key="3">
    <source>
        <dbReference type="Proteomes" id="UP000018934"/>
    </source>
</evidence>
<dbReference type="Pfam" id="PF04122">
    <property type="entry name" value="CW_binding_2"/>
    <property type="match status" value="3"/>
</dbReference>
<keyword evidence="3" id="KW-1185">Reference proteome</keyword>
<protein>
    <submittedName>
        <fullName evidence="2">N-acetylmuramoyl-L-alanine amidase</fullName>
    </submittedName>
</protein>
<dbReference type="Pfam" id="PF01510">
    <property type="entry name" value="Amidase_2"/>
    <property type="match status" value="1"/>
</dbReference>
<dbReference type="SUPFAM" id="SSF55846">
    <property type="entry name" value="N-acetylmuramoyl-L-alanine amidase-like"/>
    <property type="match status" value="1"/>
</dbReference>
<name>A0ABM5P450_DEHRP</name>
<dbReference type="InterPro" id="IPR051922">
    <property type="entry name" value="Bact_Sporulation_Assoc"/>
</dbReference>
<dbReference type="EMBL" id="CP007033">
    <property type="protein sequence ID" value="AHF09335.1"/>
    <property type="molecule type" value="Genomic_DNA"/>
</dbReference>
<organism evidence="2 3">
    <name type="scientific">Dehalobacter restrictus (strain DSM 9455 / PER-K23)</name>
    <dbReference type="NCBI Taxonomy" id="871738"/>
    <lineage>
        <taxon>Bacteria</taxon>
        <taxon>Bacillati</taxon>
        <taxon>Bacillota</taxon>
        <taxon>Clostridia</taxon>
        <taxon>Eubacteriales</taxon>
        <taxon>Desulfitobacteriaceae</taxon>
        <taxon>Dehalobacter</taxon>
    </lineage>
</organism>
<dbReference type="Gene3D" id="2.60.40.3490">
    <property type="match status" value="1"/>
</dbReference>
<gene>
    <name evidence="2" type="ORF">DEHRE_03925</name>
</gene>
<dbReference type="SMART" id="SM00644">
    <property type="entry name" value="Ami_2"/>
    <property type="match status" value="1"/>
</dbReference>
<feature type="domain" description="N-acetylmuramoyl-L-alanine amidase" evidence="1">
    <location>
        <begin position="490"/>
        <end position="622"/>
    </location>
</feature>
<dbReference type="InterPro" id="IPR038480">
    <property type="entry name" value="YuaB-like_sf"/>
</dbReference>
<dbReference type="CDD" id="cd06583">
    <property type="entry name" value="PGRP"/>
    <property type="match status" value="1"/>
</dbReference>
<dbReference type="InterPro" id="IPR007253">
    <property type="entry name" value="Cell_wall-bd_2"/>
</dbReference>
<dbReference type="InterPro" id="IPR034650">
    <property type="entry name" value="YuaB-like"/>
</dbReference>
<evidence type="ECO:0000313" key="2">
    <source>
        <dbReference type="EMBL" id="AHF09335.1"/>
    </source>
</evidence>
<dbReference type="PANTHER" id="PTHR30032:SF8">
    <property type="entry name" value="GERMINATION-SPECIFIC N-ACETYLMURAMOYL-L-ALANINE AMIDASE"/>
    <property type="match status" value="1"/>
</dbReference>
<reference evidence="2 3" key="1">
    <citation type="journal article" date="2013" name="Stand. Genomic Sci.">
        <title>Complete genome sequence of Dehalobacter restrictus PER-K23(T.).</title>
        <authorList>
            <person name="Kruse T."/>
            <person name="Maillard J."/>
            <person name="Goodwin L."/>
            <person name="Woyke T."/>
            <person name="Teshima H."/>
            <person name="Bruce D."/>
            <person name="Detter C."/>
            <person name="Tapia R."/>
            <person name="Han C."/>
            <person name="Huntemann M."/>
            <person name="Wei C.L."/>
            <person name="Han J."/>
            <person name="Chen A."/>
            <person name="Kyrpides N."/>
            <person name="Szeto E."/>
            <person name="Markowitz V."/>
            <person name="Ivanova N."/>
            <person name="Pagani I."/>
            <person name="Pati A."/>
            <person name="Pitluck S."/>
            <person name="Nolan M."/>
            <person name="Holliger C."/>
            <person name="Smidt H."/>
        </authorList>
    </citation>
    <scope>NUCLEOTIDE SEQUENCE [LARGE SCALE GENOMIC DNA]</scope>
    <source>
        <strain evidence="3">DSM 9455</strain>
    </source>
</reference>
<accession>A0ABM5P450</accession>
<dbReference type="InterPro" id="IPR036505">
    <property type="entry name" value="Amidase/PGRP_sf"/>
</dbReference>